<name>A0A7S3VYE2_EMIHU</name>
<evidence type="ECO:0000313" key="3">
    <source>
        <dbReference type="EMBL" id="CAE0523821.1"/>
    </source>
</evidence>
<accession>A0A7S3VYE2</accession>
<dbReference type="Pfam" id="PF03407">
    <property type="entry name" value="Nucleotid_trans"/>
    <property type="match status" value="1"/>
</dbReference>
<organism evidence="3">
    <name type="scientific">Emiliania huxleyi</name>
    <name type="common">Coccolithophore</name>
    <name type="synonym">Pontosphaera huxleyi</name>
    <dbReference type="NCBI Taxonomy" id="2903"/>
    <lineage>
        <taxon>Eukaryota</taxon>
        <taxon>Haptista</taxon>
        <taxon>Haptophyta</taxon>
        <taxon>Prymnesiophyceae</taxon>
        <taxon>Isochrysidales</taxon>
        <taxon>Noelaerhabdaceae</taxon>
        <taxon>Emiliania</taxon>
    </lineage>
</organism>
<dbReference type="InterPro" id="IPR029044">
    <property type="entry name" value="Nucleotide-diphossugar_trans"/>
</dbReference>
<proteinExistence type="inferred from homology"/>
<evidence type="ECO:0000259" key="2">
    <source>
        <dbReference type="Pfam" id="PF03407"/>
    </source>
</evidence>
<dbReference type="SUPFAM" id="SSF53448">
    <property type="entry name" value="Nucleotide-diphospho-sugar transferases"/>
    <property type="match status" value="1"/>
</dbReference>
<feature type="domain" description="Nucleotide-diphospho-sugar transferase" evidence="2">
    <location>
        <begin position="200"/>
        <end position="366"/>
    </location>
</feature>
<evidence type="ECO:0000256" key="1">
    <source>
        <dbReference type="ARBA" id="ARBA00007033"/>
    </source>
</evidence>
<reference evidence="3" key="1">
    <citation type="submission" date="2021-01" db="EMBL/GenBank/DDBJ databases">
        <authorList>
            <person name="Corre E."/>
            <person name="Pelletier E."/>
            <person name="Niang G."/>
            <person name="Scheremetjew M."/>
            <person name="Finn R."/>
            <person name="Kale V."/>
            <person name="Holt S."/>
            <person name="Cochrane G."/>
            <person name="Meng A."/>
            <person name="Brown T."/>
            <person name="Cohen L."/>
        </authorList>
    </citation>
    <scope>NUCLEOTIDE SEQUENCE</scope>
    <source>
        <strain evidence="3">379</strain>
    </source>
</reference>
<dbReference type="AlphaFoldDB" id="A0A7S3VYE2"/>
<comment type="similarity">
    <text evidence="1">Belongs to the glycosyltransferase 77 family.</text>
</comment>
<protein>
    <recommendedName>
        <fullName evidence="2">Nucleotide-diphospho-sugar transferase domain-containing protein</fullName>
    </recommendedName>
</protein>
<gene>
    <name evidence="3" type="ORF">EHUX00137_LOCUS1971</name>
</gene>
<dbReference type="EMBL" id="HBIR01002783">
    <property type="protein sequence ID" value="CAE0523821.1"/>
    <property type="molecule type" value="Transcribed_RNA"/>
</dbReference>
<sequence length="463" mass="52008">MGGAQPNVSAIASFFTAPGGHAASKFDEQTCRQFEDDDAAPFALDDAPLATTSLRRFSVNGTITFTVVSLHGTAVKARSGRGAPGRRLAQPPESFSRLLVRFVESFARAVPGALPMVVCSDENTQRTAGQLLDSAQNAADKKHQRVLRASLVRHALGWPGMPQPFRRVARKDECGRGSFGPCDRNLDPSVNLKYLYAYWVVRRGYRAFFLDADTEVHRPPAAYFGAQLRLRARGAASVYELHDTEPQHMPDLLAQLDMWWPADLEANRPRLSSRPLRPVSPSALPRCSFGPNEYRFCEPYGRFLCLNSGMILFQPTANTELALRKMLIALTNYWDSWWEQTLFNWFVGLQVRRGRLTFDYLEPTLFQWASGTPSAAKGLAVSHTPAPWLADRVRQRLPRRYWADSEHMPPRADAPQPHNKMKTTANKRLRNATGTADVAAPQYQHQHQLRASLRVRSQNPRSL</sequence>
<dbReference type="InterPro" id="IPR005069">
    <property type="entry name" value="Nucl-diP-sugar_transferase"/>
</dbReference>
<dbReference type="Gene3D" id="3.90.550.10">
    <property type="entry name" value="Spore Coat Polysaccharide Biosynthesis Protein SpsA, Chain A"/>
    <property type="match status" value="1"/>
</dbReference>